<name>A0A345ZAZ8_9BACT</name>
<dbReference type="SUPFAM" id="SSF50249">
    <property type="entry name" value="Nucleic acid-binding proteins"/>
    <property type="match status" value="1"/>
</dbReference>
<organism evidence="9 10">
    <name type="scientific">Candidatus Chromulinivorax destructor</name>
    <dbReference type="NCBI Taxonomy" id="2066483"/>
    <lineage>
        <taxon>Bacteria</taxon>
        <taxon>Candidatus Babelota</taxon>
        <taxon>Candidatus Babeliae</taxon>
        <taxon>Candidatus Babeliales</taxon>
        <taxon>Candidatus Chromulinivoraceae</taxon>
        <taxon>Candidatus Chromulinivorax</taxon>
    </lineage>
</organism>
<dbReference type="InterPro" id="IPR022666">
    <property type="entry name" value="Ribosomal_uL2_RNA-bd_dom"/>
</dbReference>
<dbReference type="AlphaFoldDB" id="A0A345ZAZ8"/>
<dbReference type="HAMAP" id="MF_01320_B">
    <property type="entry name" value="Ribosomal_uL2_B"/>
    <property type="match status" value="1"/>
</dbReference>
<dbReference type="Proteomes" id="UP000254834">
    <property type="component" value="Chromosome"/>
</dbReference>
<dbReference type="GO" id="GO:0015934">
    <property type="term" value="C:large ribosomal subunit"/>
    <property type="evidence" value="ECO:0007669"/>
    <property type="project" value="InterPro"/>
</dbReference>
<dbReference type="GO" id="GO:0003735">
    <property type="term" value="F:structural constituent of ribosome"/>
    <property type="evidence" value="ECO:0007669"/>
    <property type="project" value="InterPro"/>
</dbReference>
<evidence type="ECO:0000313" key="10">
    <source>
        <dbReference type="Proteomes" id="UP000254834"/>
    </source>
</evidence>
<dbReference type="FunFam" id="2.30.30.30:FF:000001">
    <property type="entry name" value="50S ribosomal protein L2"/>
    <property type="match status" value="1"/>
</dbReference>
<evidence type="ECO:0000256" key="2">
    <source>
        <dbReference type="ARBA" id="ARBA00022980"/>
    </source>
</evidence>
<keyword evidence="5" id="KW-0699">rRNA-binding</keyword>
<accession>A0A345ZAZ8</accession>
<dbReference type="Gene3D" id="4.10.950.10">
    <property type="entry name" value="Ribosomal protein L2, domain 3"/>
    <property type="match status" value="1"/>
</dbReference>
<dbReference type="SMART" id="SM01383">
    <property type="entry name" value="Ribosomal_L2"/>
    <property type="match status" value="1"/>
</dbReference>
<dbReference type="InterPro" id="IPR012340">
    <property type="entry name" value="NA-bd_OB-fold"/>
</dbReference>
<evidence type="ECO:0000256" key="6">
    <source>
        <dbReference type="SAM" id="MobiDB-lite"/>
    </source>
</evidence>
<keyword evidence="10" id="KW-1185">Reference proteome</keyword>
<dbReference type="EMBL" id="CP025544">
    <property type="protein sequence ID" value="AXK60465.1"/>
    <property type="molecule type" value="Genomic_DNA"/>
</dbReference>
<dbReference type="Gene3D" id="2.30.30.30">
    <property type="match status" value="1"/>
</dbReference>
<reference evidence="9 10" key="1">
    <citation type="submission" date="2017-12" db="EMBL/GenBank/DDBJ databases">
        <title>Chromulinavorax destructans is a abundant pathogen of dominant heterotrophic picoflagllates.</title>
        <authorList>
            <person name="Deeg C.M."/>
            <person name="Zimmer M."/>
            <person name="Suttle C.A."/>
        </authorList>
    </citation>
    <scope>NUCLEOTIDE SEQUENCE [LARGE SCALE GENOMIC DNA]</scope>
    <source>
        <strain evidence="9 10">SeV1</strain>
    </source>
</reference>
<comment type="function">
    <text evidence="5">One of the primary rRNA binding proteins. Required for association of the 30S and 50S subunits to form the 70S ribosome, for tRNA binding and peptide bond formation. It has been suggested to have peptidyltransferase activity; this is somewhat controversial. Makes several contacts with the 16S rRNA in the 70S ribosome.</text>
</comment>
<dbReference type="Pfam" id="PF00181">
    <property type="entry name" value="Ribosomal_L2_N"/>
    <property type="match status" value="1"/>
</dbReference>
<feature type="compositionally biased region" description="Basic residues" evidence="6">
    <location>
        <begin position="254"/>
        <end position="271"/>
    </location>
</feature>
<dbReference type="PANTHER" id="PTHR13691:SF5">
    <property type="entry name" value="LARGE RIBOSOMAL SUBUNIT PROTEIN UL2M"/>
    <property type="match status" value="1"/>
</dbReference>
<feature type="domain" description="Large ribosomal subunit protein uL2 C-terminal" evidence="7">
    <location>
        <begin position="124"/>
        <end position="252"/>
    </location>
</feature>
<dbReference type="SUPFAM" id="SSF50104">
    <property type="entry name" value="Translation proteins SH3-like domain"/>
    <property type="match status" value="1"/>
</dbReference>
<dbReference type="InterPro" id="IPR002171">
    <property type="entry name" value="Ribosomal_uL2"/>
</dbReference>
<dbReference type="GO" id="GO:0019843">
    <property type="term" value="F:rRNA binding"/>
    <property type="evidence" value="ECO:0007669"/>
    <property type="project" value="UniProtKB-UniRule"/>
</dbReference>
<feature type="domain" description="Large ribosomal subunit protein uL2 RNA-binding" evidence="8">
    <location>
        <begin position="42"/>
        <end position="118"/>
    </location>
</feature>
<dbReference type="InterPro" id="IPR014726">
    <property type="entry name" value="Ribosomal_uL2_dom3"/>
</dbReference>
<evidence type="ECO:0000256" key="1">
    <source>
        <dbReference type="ARBA" id="ARBA00005636"/>
    </source>
</evidence>
<dbReference type="OrthoDB" id="9778722at2"/>
<proteinExistence type="inferred from homology"/>
<dbReference type="InterPro" id="IPR005880">
    <property type="entry name" value="Ribosomal_uL2_bac/org-type"/>
</dbReference>
<evidence type="ECO:0000256" key="5">
    <source>
        <dbReference type="HAMAP-Rule" id="MF_01320"/>
    </source>
</evidence>
<dbReference type="RefSeq" id="WP_115585480.1">
    <property type="nucleotide sequence ID" value="NZ_CP025544.1"/>
</dbReference>
<dbReference type="PANTHER" id="PTHR13691">
    <property type="entry name" value="RIBOSOMAL PROTEIN L2"/>
    <property type="match status" value="1"/>
</dbReference>
<dbReference type="GO" id="GO:0002181">
    <property type="term" value="P:cytoplasmic translation"/>
    <property type="evidence" value="ECO:0007669"/>
    <property type="project" value="TreeGrafter"/>
</dbReference>
<dbReference type="InterPro" id="IPR022669">
    <property type="entry name" value="Ribosomal_uL2_C"/>
</dbReference>
<keyword evidence="3 5" id="KW-0687">Ribonucleoprotein</keyword>
<comment type="subunit">
    <text evidence="5">Part of the 50S ribosomal subunit. Forms a bridge to the 30S subunit in the 70S ribosome.</text>
</comment>
<gene>
    <name evidence="5" type="primary">rplB</name>
    <name evidence="9" type="ORF">C0J27_01730</name>
</gene>
<dbReference type="PIRSF" id="PIRSF002158">
    <property type="entry name" value="Ribosomal_L2"/>
    <property type="match status" value="1"/>
</dbReference>
<keyword evidence="2 5" id="KW-0689">Ribosomal protein</keyword>
<dbReference type="InterPro" id="IPR014722">
    <property type="entry name" value="Rib_uL2_dom2"/>
</dbReference>
<evidence type="ECO:0000259" key="8">
    <source>
        <dbReference type="SMART" id="SM01383"/>
    </source>
</evidence>
<keyword evidence="5" id="KW-0694">RNA-binding</keyword>
<comment type="similarity">
    <text evidence="1 5">Belongs to the universal ribosomal protein uL2 family.</text>
</comment>
<dbReference type="FunFam" id="4.10.950.10:FF:000001">
    <property type="entry name" value="50S ribosomal protein L2"/>
    <property type="match status" value="1"/>
</dbReference>
<dbReference type="Gene3D" id="2.40.50.140">
    <property type="entry name" value="Nucleic acid-binding proteins"/>
    <property type="match status" value="1"/>
</dbReference>
<sequence>MAIVTRKPENASLRFQTFMSNSDITQVTPHKALTVGLKRKGGRNAYGRITMRHQGGGAAQRYRIIDFKRSERNIEGIVSTVEYDPSRNVRIGLVVYKNGVKRYMLLPEGLAVGSRVIAGENVEPTTGNCLPLRSIPVGFVIHNIEMKPGTGGKLVRSAGCGAQIIAKDAEFATLKMPSNEVRLINLDCWASVGALGNADFKNISWGKAGRSRNRGIRPSVRGMAMNPVDHPHGGGEGRSKSGSHPMTPWGKGCKGTRTRKRKDSKIIRRRK</sequence>
<dbReference type="GO" id="GO:0016740">
    <property type="term" value="F:transferase activity"/>
    <property type="evidence" value="ECO:0007669"/>
    <property type="project" value="InterPro"/>
</dbReference>
<dbReference type="NCBIfam" id="TIGR01171">
    <property type="entry name" value="rplB_bact"/>
    <property type="match status" value="1"/>
</dbReference>
<feature type="region of interest" description="Disordered" evidence="6">
    <location>
        <begin position="206"/>
        <end position="271"/>
    </location>
</feature>
<evidence type="ECO:0000256" key="3">
    <source>
        <dbReference type="ARBA" id="ARBA00023274"/>
    </source>
</evidence>
<dbReference type="Pfam" id="PF03947">
    <property type="entry name" value="Ribosomal_L2_C"/>
    <property type="match status" value="1"/>
</dbReference>
<dbReference type="SMART" id="SM01382">
    <property type="entry name" value="Ribosomal_L2_C"/>
    <property type="match status" value="1"/>
</dbReference>
<dbReference type="KEGG" id="cdes:C0J27_01730"/>
<feature type="compositionally biased region" description="Basic and acidic residues" evidence="6">
    <location>
        <begin position="229"/>
        <end position="239"/>
    </location>
</feature>
<evidence type="ECO:0000259" key="7">
    <source>
        <dbReference type="SMART" id="SM01382"/>
    </source>
</evidence>
<dbReference type="InterPro" id="IPR008991">
    <property type="entry name" value="Translation_prot_SH3-like_sf"/>
</dbReference>
<protein>
    <recommendedName>
        <fullName evidence="4 5">Large ribosomal subunit protein uL2</fullName>
    </recommendedName>
</protein>
<evidence type="ECO:0000313" key="9">
    <source>
        <dbReference type="EMBL" id="AXK60465.1"/>
    </source>
</evidence>
<evidence type="ECO:0000256" key="4">
    <source>
        <dbReference type="ARBA" id="ARBA00035242"/>
    </source>
</evidence>